<dbReference type="AlphaFoldDB" id="A0A6J1GR12"/>
<dbReference type="InterPro" id="IPR046342">
    <property type="entry name" value="CBS_dom_sf"/>
</dbReference>
<organism evidence="3 4">
    <name type="scientific">Cucurbita moschata</name>
    <name type="common">Winter crookneck squash</name>
    <name type="synonym">Cucurbita pepo var. moschata</name>
    <dbReference type="NCBI Taxonomy" id="3662"/>
    <lineage>
        <taxon>Eukaryota</taxon>
        <taxon>Viridiplantae</taxon>
        <taxon>Streptophyta</taxon>
        <taxon>Embryophyta</taxon>
        <taxon>Tracheophyta</taxon>
        <taxon>Spermatophyta</taxon>
        <taxon>Magnoliopsida</taxon>
        <taxon>eudicotyledons</taxon>
        <taxon>Gunneridae</taxon>
        <taxon>Pentapetalae</taxon>
        <taxon>rosids</taxon>
        <taxon>fabids</taxon>
        <taxon>Cucurbitales</taxon>
        <taxon>Cucurbitaceae</taxon>
        <taxon>Cucurbiteae</taxon>
        <taxon>Cucurbita</taxon>
    </lineage>
</organism>
<dbReference type="SUPFAM" id="SSF54631">
    <property type="entry name" value="CBS-domain pair"/>
    <property type="match status" value="2"/>
</dbReference>
<name>A0A6J1GR12_CUCMO</name>
<evidence type="ECO:0000256" key="1">
    <source>
        <dbReference type="ARBA" id="ARBA00022737"/>
    </source>
</evidence>
<keyword evidence="2" id="KW-0129">CBS domain</keyword>
<dbReference type="Proteomes" id="UP000504609">
    <property type="component" value="Unplaced"/>
</dbReference>
<gene>
    <name evidence="4" type="primary">LOC111456738</name>
</gene>
<dbReference type="GO" id="GO:0005634">
    <property type="term" value="C:nucleus"/>
    <property type="evidence" value="ECO:0007669"/>
    <property type="project" value="TreeGrafter"/>
</dbReference>
<dbReference type="GeneID" id="111456738"/>
<dbReference type="InterPro" id="IPR050511">
    <property type="entry name" value="AMPK_gamma/SDS23_families"/>
</dbReference>
<reference evidence="4" key="1">
    <citation type="submission" date="2025-08" db="UniProtKB">
        <authorList>
            <consortium name="RefSeq"/>
        </authorList>
    </citation>
    <scope>IDENTIFICATION</scope>
    <source>
        <tissue evidence="4">Young leaves</tissue>
    </source>
</reference>
<evidence type="ECO:0000313" key="3">
    <source>
        <dbReference type="Proteomes" id="UP000504609"/>
    </source>
</evidence>
<accession>A0A6J1GR12</accession>
<protein>
    <submittedName>
        <fullName evidence="4">CBS domain-containing protein CBSX5-like</fullName>
    </submittedName>
</protein>
<sequence length="392" mass="42591">MAVSLLSHDISDLCLGKPAIRSISISATVADALSVLTRIDEGCISVWSCGDHSSEADSDLHCRCVGKVCMVDIICFLCRQENLLQPAIALRSPISVLIPEGLELVRHLEPHASLMEAIDLIRDGVHNLVIPINMSASKRRNFLETATSNSISSLHNDRQYCWLAPEDIIRYLLNSIGLFSPTAASPINSVNIIETNNILTVHYDDSALSILPLISQALIHQSSVAIVDLDDKLVGEISPFTLNFCDETLVAAIATLTAGELMAYIDCGGPPDDLVQLVKERLEEKNLEAVLEFVEEESSPISSSSSICSLSDDEFGCGSGRSWKIGGYSARVLRRSEAIVCHPWNSLVAVMIQALAHRVSYVWVIQEDGTLAGTVTFASMLAVFRDRLKSVG</sequence>
<keyword evidence="3" id="KW-1185">Reference proteome</keyword>
<dbReference type="RefSeq" id="XP_022954486.1">
    <property type="nucleotide sequence ID" value="XM_023098718.1"/>
</dbReference>
<evidence type="ECO:0000313" key="4">
    <source>
        <dbReference type="RefSeq" id="XP_022954486.1"/>
    </source>
</evidence>
<evidence type="ECO:0000256" key="2">
    <source>
        <dbReference type="ARBA" id="ARBA00023122"/>
    </source>
</evidence>
<dbReference type="KEGG" id="cmos:111456738"/>
<keyword evidence="1" id="KW-0677">Repeat</keyword>
<dbReference type="GO" id="GO:0005737">
    <property type="term" value="C:cytoplasm"/>
    <property type="evidence" value="ECO:0007669"/>
    <property type="project" value="TreeGrafter"/>
</dbReference>
<proteinExistence type="predicted"/>
<dbReference type="PANTHER" id="PTHR13780:SF39">
    <property type="entry name" value="CBS DOMAIN-CONTAINING PROTEIN CBSX5-LIKE"/>
    <property type="match status" value="1"/>
</dbReference>
<dbReference type="PANTHER" id="PTHR13780">
    <property type="entry name" value="AMP-ACTIVATED PROTEIN KINASE, GAMMA REGULATORY SUBUNIT"/>
    <property type="match status" value="1"/>
</dbReference>